<protein>
    <submittedName>
        <fullName evidence="1">Uncharacterized protein</fullName>
    </submittedName>
</protein>
<dbReference type="AlphaFoldDB" id="A0A382R8M7"/>
<organism evidence="1">
    <name type="scientific">marine metagenome</name>
    <dbReference type="NCBI Taxonomy" id="408172"/>
    <lineage>
        <taxon>unclassified sequences</taxon>
        <taxon>metagenomes</taxon>
        <taxon>ecological metagenomes</taxon>
    </lineage>
</organism>
<gene>
    <name evidence="1" type="ORF">METZ01_LOCUS346399</name>
</gene>
<sequence>MLNNQGFKFIIAVFGVVLWFFPQAALGEDTEVKNRLSYISK</sequence>
<reference evidence="1" key="1">
    <citation type="submission" date="2018-05" db="EMBL/GenBank/DDBJ databases">
        <authorList>
            <person name="Lanie J.A."/>
            <person name="Ng W.-L."/>
            <person name="Kazmierczak K.M."/>
            <person name="Andrzejewski T.M."/>
            <person name="Davidsen T.M."/>
            <person name="Wayne K.J."/>
            <person name="Tettelin H."/>
            <person name="Glass J.I."/>
            <person name="Rusch D."/>
            <person name="Podicherti R."/>
            <person name="Tsui H.-C.T."/>
            <person name="Winkler M.E."/>
        </authorList>
    </citation>
    <scope>NUCLEOTIDE SEQUENCE</scope>
</reference>
<name>A0A382R8M7_9ZZZZ</name>
<evidence type="ECO:0000313" key="1">
    <source>
        <dbReference type="EMBL" id="SVC93545.1"/>
    </source>
</evidence>
<dbReference type="EMBL" id="UINC01119605">
    <property type="protein sequence ID" value="SVC93545.1"/>
    <property type="molecule type" value="Genomic_DNA"/>
</dbReference>
<proteinExistence type="predicted"/>
<feature type="non-terminal residue" evidence="1">
    <location>
        <position position="41"/>
    </location>
</feature>
<accession>A0A382R8M7</accession>